<gene>
    <name evidence="2" type="ORF">HDF15_000069</name>
</gene>
<comment type="caution">
    <text evidence="2">The sequence shown here is derived from an EMBL/GenBank/DDBJ whole genome shotgun (WGS) entry which is preliminary data.</text>
</comment>
<protein>
    <submittedName>
        <fullName evidence="2">Uncharacterized protein</fullName>
    </submittedName>
</protein>
<accession>A0A7W8E7T4</accession>
<reference evidence="2 3" key="1">
    <citation type="submission" date="2020-08" db="EMBL/GenBank/DDBJ databases">
        <title>Genomic Encyclopedia of Type Strains, Phase IV (KMG-V): Genome sequencing to study the core and pangenomes of soil and plant-associated prokaryotes.</title>
        <authorList>
            <person name="Whitman W."/>
        </authorList>
    </citation>
    <scope>NUCLEOTIDE SEQUENCE [LARGE SCALE GENOMIC DNA]</scope>
    <source>
        <strain evidence="2 3">X5P3</strain>
    </source>
</reference>
<keyword evidence="1" id="KW-0732">Signal</keyword>
<dbReference type="AlphaFoldDB" id="A0A7W8E7T4"/>
<feature type="chain" id="PRO_5030559090" evidence="1">
    <location>
        <begin position="35"/>
        <end position="302"/>
    </location>
</feature>
<name>A0A7W8E7T4_9BACT</name>
<dbReference type="RefSeq" id="WP_184252295.1">
    <property type="nucleotide sequence ID" value="NZ_JACHIO010000001.1"/>
</dbReference>
<feature type="signal peptide" evidence="1">
    <location>
        <begin position="1"/>
        <end position="34"/>
    </location>
</feature>
<organism evidence="2 3">
    <name type="scientific">Granulicella mallensis</name>
    <dbReference type="NCBI Taxonomy" id="940614"/>
    <lineage>
        <taxon>Bacteria</taxon>
        <taxon>Pseudomonadati</taxon>
        <taxon>Acidobacteriota</taxon>
        <taxon>Terriglobia</taxon>
        <taxon>Terriglobales</taxon>
        <taxon>Acidobacteriaceae</taxon>
        <taxon>Granulicella</taxon>
    </lineage>
</organism>
<dbReference type="Proteomes" id="UP000584867">
    <property type="component" value="Unassembled WGS sequence"/>
</dbReference>
<evidence type="ECO:0000256" key="1">
    <source>
        <dbReference type="SAM" id="SignalP"/>
    </source>
</evidence>
<evidence type="ECO:0000313" key="2">
    <source>
        <dbReference type="EMBL" id="MBB5061744.1"/>
    </source>
</evidence>
<proteinExistence type="predicted"/>
<dbReference type="EMBL" id="JACHIO010000001">
    <property type="protein sequence ID" value="MBB5061744.1"/>
    <property type="molecule type" value="Genomic_DNA"/>
</dbReference>
<evidence type="ECO:0000313" key="3">
    <source>
        <dbReference type="Proteomes" id="UP000584867"/>
    </source>
</evidence>
<sequence>MTIMKATCLVLPARLRQCVIALAIALAAPLVAHAQQSAVDRFIANYQARVTATQNEQPHWVTPLVTVTPRLEQEFRTDFVHQYNPAGKDVWNYGNGKGLELIPERHTEIIVNLPPFFDRSNGEADGFGDISFLAKERLFSRNEEHGNAIVTVFLAGSIPTGKNANGSCCAVVTPTLAVGKGFGQLALTSTAGGTLPVSNVKGLGRTIVWNNTFQYRAAKTGVARLFWPELEFNSTFYKGGANDGKVATFATPGMIIGRIPLTHKPDGTPGRLGLTFGAGQQIAVTHFHTFNHATVITARLPF</sequence>